<organism evidence="2 3">
    <name type="scientific">Caenorhabditis remanei</name>
    <name type="common">Caenorhabditis vulgaris</name>
    <dbReference type="NCBI Taxonomy" id="31234"/>
    <lineage>
        <taxon>Eukaryota</taxon>
        <taxon>Metazoa</taxon>
        <taxon>Ecdysozoa</taxon>
        <taxon>Nematoda</taxon>
        <taxon>Chromadorea</taxon>
        <taxon>Rhabditida</taxon>
        <taxon>Rhabditina</taxon>
        <taxon>Rhabditomorpha</taxon>
        <taxon>Rhabditoidea</taxon>
        <taxon>Rhabditidae</taxon>
        <taxon>Peloderinae</taxon>
        <taxon>Caenorhabditis</taxon>
    </lineage>
</organism>
<gene>
    <name evidence="2" type="ORF">GCK72_020513</name>
</gene>
<reference evidence="2 3" key="1">
    <citation type="submission" date="2019-12" db="EMBL/GenBank/DDBJ databases">
        <title>Chromosome-level assembly of the Caenorhabditis remanei genome.</title>
        <authorList>
            <person name="Teterina A.A."/>
            <person name="Willis J.H."/>
            <person name="Phillips P.C."/>
        </authorList>
    </citation>
    <scope>NUCLEOTIDE SEQUENCE [LARGE SCALE GENOMIC DNA]</scope>
    <source>
        <strain evidence="2 3">PX506</strain>
        <tissue evidence="2">Whole organism</tissue>
    </source>
</reference>
<dbReference type="RefSeq" id="XP_053582539.1">
    <property type="nucleotide sequence ID" value="XM_053733626.1"/>
</dbReference>
<dbReference type="InterPro" id="IPR016187">
    <property type="entry name" value="CTDL_fold"/>
</dbReference>
<dbReference type="SUPFAM" id="SSF56436">
    <property type="entry name" value="C-type lectin-like"/>
    <property type="match status" value="1"/>
</dbReference>
<dbReference type="Gene3D" id="3.10.100.10">
    <property type="entry name" value="Mannose-Binding Protein A, subunit A"/>
    <property type="match status" value="1"/>
</dbReference>
<protein>
    <recommendedName>
        <fullName evidence="4">C-type lectin domain-containing protein</fullName>
    </recommendedName>
</protein>
<dbReference type="EMBL" id="WUAV01000005">
    <property type="protein sequence ID" value="KAF1753956.1"/>
    <property type="molecule type" value="Genomic_DNA"/>
</dbReference>
<name>A0A6A5GH13_CAERE</name>
<dbReference type="CTD" id="78776941"/>
<evidence type="ECO:0008006" key="4">
    <source>
        <dbReference type="Google" id="ProtNLM"/>
    </source>
</evidence>
<evidence type="ECO:0000313" key="3">
    <source>
        <dbReference type="Proteomes" id="UP000483820"/>
    </source>
</evidence>
<dbReference type="AlphaFoldDB" id="A0A6A5GH13"/>
<evidence type="ECO:0000256" key="1">
    <source>
        <dbReference type="SAM" id="SignalP"/>
    </source>
</evidence>
<feature type="signal peptide" evidence="1">
    <location>
        <begin position="1"/>
        <end position="21"/>
    </location>
</feature>
<dbReference type="KEGG" id="crq:GCK72_020513"/>
<comment type="caution">
    <text evidence="2">The sequence shown here is derived from an EMBL/GenBank/DDBJ whole genome shotgun (WGS) entry which is preliminary data.</text>
</comment>
<accession>A0A6A5GH13</accession>
<sequence length="122" mass="13551">MNSLFFISLLFSIFYAKTATATCSTNFTPFQGLNYALIPTNADWDTSLVACQDCGADMMGMPYGDNKTFVEQTLGVNTVAWDTAWVNIKSDGWCSFYTFKSNKQFFGTNCESTAAYVLCVKN</sequence>
<evidence type="ECO:0000313" key="2">
    <source>
        <dbReference type="EMBL" id="KAF1753956.1"/>
    </source>
</evidence>
<dbReference type="GeneID" id="78776941"/>
<dbReference type="Proteomes" id="UP000483820">
    <property type="component" value="Chromosome V"/>
</dbReference>
<proteinExistence type="predicted"/>
<feature type="chain" id="PRO_5025446124" description="C-type lectin domain-containing protein" evidence="1">
    <location>
        <begin position="22"/>
        <end position="122"/>
    </location>
</feature>
<dbReference type="InterPro" id="IPR016186">
    <property type="entry name" value="C-type_lectin-like/link_sf"/>
</dbReference>
<keyword evidence="1" id="KW-0732">Signal</keyword>